<dbReference type="SUPFAM" id="SSF52833">
    <property type="entry name" value="Thioredoxin-like"/>
    <property type="match status" value="1"/>
</dbReference>
<evidence type="ECO:0000259" key="3">
    <source>
        <dbReference type="PROSITE" id="PS50405"/>
    </source>
</evidence>
<dbReference type="Gene3D" id="1.20.1050.10">
    <property type="match status" value="1"/>
</dbReference>
<reference evidence="5" key="1">
    <citation type="submission" date="2019-01" db="EMBL/GenBank/DDBJ databases">
        <title>Gri0909 isolated from a small marine red alga.</title>
        <authorList>
            <person name="Kim J."/>
            <person name="Jeong S.E."/>
            <person name="Jeon C.O."/>
        </authorList>
    </citation>
    <scope>NUCLEOTIDE SEQUENCE [LARGE SCALE GENOMIC DNA]</scope>
    <source>
        <strain evidence="5">Gri0909</strain>
    </source>
</reference>
<dbReference type="Pfam" id="PF02798">
    <property type="entry name" value="GST_N"/>
    <property type="match status" value="1"/>
</dbReference>
<comment type="similarity">
    <text evidence="1">Belongs to the GST superfamily.</text>
</comment>
<dbReference type="SFLD" id="SFLDS00019">
    <property type="entry name" value="Glutathione_Transferase_(cytos"/>
    <property type="match status" value="1"/>
</dbReference>
<organism evidence="4 5">
    <name type="scientific">Hwanghaeella grinnelliae</name>
    <dbReference type="NCBI Taxonomy" id="2500179"/>
    <lineage>
        <taxon>Bacteria</taxon>
        <taxon>Pseudomonadati</taxon>
        <taxon>Pseudomonadota</taxon>
        <taxon>Alphaproteobacteria</taxon>
        <taxon>Rhodospirillales</taxon>
        <taxon>Rhodospirillaceae</taxon>
        <taxon>Hwanghaeella</taxon>
    </lineage>
</organism>
<dbReference type="PROSITE" id="PS50404">
    <property type="entry name" value="GST_NTER"/>
    <property type="match status" value="1"/>
</dbReference>
<keyword evidence="4" id="KW-0808">Transferase</keyword>
<dbReference type="InterPro" id="IPR036249">
    <property type="entry name" value="Thioredoxin-like_sf"/>
</dbReference>
<dbReference type="CDD" id="cd03057">
    <property type="entry name" value="GST_N_Beta"/>
    <property type="match status" value="1"/>
</dbReference>
<dbReference type="PROSITE" id="PS50405">
    <property type="entry name" value="GST_CTER"/>
    <property type="match status" value="1"/>
</dbReference>
<dbReference type="EMBL" id="SADE01000003">
    <property type="protein sequence ID" value="RVU34958.1"/>
    <property type="molecule type" value="Genomic_DNA"/>
</dbReference>
<dbReference type="AlphaFoldDB" id="A0A437QKB7"/>
<dbReference type="PANTHER" id="PTHR44051:SF8">
    <property type="entry name" value="GLUTATHIONE S-TRANSFERASE GSTA"/>
    <property type="match status" value="1"/>
</dbReference>
<sequence length="203" mass="21985">MKLYYIPGSCSLAVHITLNEIGARFDMEKVDAKKGVTETGADYAGINPDGYVPALSVDGDVFTEAPAILQYLADTAPESRLAPAAGSIDRVRLQQQLNFTASELHKSFAPFFADTPPEGEVKEAALAKLFKKFAHLERVLADGREFIMGKDFTVADAYNFVVASWAVPTGIGLDRWPNVAAFVERVSQRPAVMKAMQAEGLTG</sequence>
<dbReference type="InterPro" id="IPR036282">
    <property type="entry name" value="Glutathione-S-Trfase_C_sf"/>
</dbReference>
<keyword evidence="5" id="KW-1185">Reference proteome</keyword>
<dbReference type="PANTHER" id="PTHR44051">
    <property type="entry name" value="GLUTATHIONE S-TRANSFERASE-RELATED"/>
    <property type="match status" value="1"/>
</dbReference>
<accession>A0A437QKB7</accession>
<dbReference type="SUPFAM" id="SSF47616">
    <property type="entry name" value="GST C-terminal domain-like"/>
    <property type="match status" value="1"/>
</dbReference>
<dbReference type="InterPro" id="IPR010987">
    <property type="entry name" value="Glutathione-S-Trfase_C-like"/>
</dbReference>
<dbReference type="GO" id="GO:0016740">
    <property type="term" value="F:transferase activity"/>
    <property type="evidence" value="ECO:0007669"/>
    <property type="project" value="UniProtKB-KW"/>
</dbReference>
<feature type="domain" description="GST N-terminal" evidence="2">
    <location>
        <begin position="1"/>
        <end position="80"/>
    </location>
</feature>
<evidence type="ECO:0000256" key="1">
    <source>
        <dbReference type="RuleBase" id="RU003494"/>
    </source>
</evidence>
<gene>
    <name evidence="4" type="primary">gstA</name>
    <name evidence="4" type="ORF">EOI86_19180</name>
</gene>
<comment type="caution">
    <text evidence="4">The sequence shown here is derived from an EMBL/GenBank/DDBJ whole genome shotgun (WGS) entry which is preliminary data.</text>
</comment>
<dbReference type="InterPro" id="IPR004046">
    <property type="entry name" value="GST_C"/>
</dbReference>
<proteinExistence type="inferred from homology"/>
<evidence type="ECO:0000313" key="4">
    <source>
        <dbReference type="EMBL" id="RVU34958.1"/>
    </source>
</evidence>
<dbReference type="CDD" id="cd03188">
    <property type="entry name" value="GST_C_Beta"/>
    <property type="match status" value="1"/>
</dbReference>
<evidence type="ECO:0000313" key="5">
    <source>
        <dbReference type="Proteomes" id="UP000287447"/>
    </source>
</evidence>
<feature type="domain" description="GST C-terminal" evidence="3">
    <location>
        <begin position="86"/>
        <end position="203"/>
    </location>
</feature>
<dbReference type="OrthoDB" id="7583243at2"/>
<dbReference type="InterPro" id="IPR004045">
    <property type="entry name" value="Glutathione_S-Trfase_N"/>
</dbReference>
<dbReference type="SFLD" id="SFLDG01150">
    <property type="entry name" value="Main.1:_Beta-like"/>
    <property type="match status" value="1"/>
</dbReference>
<dbReference type="Gene3D" id="3.40.30.10">
    <property type="entry name" value="Glutaredoxin"/>
    <property type="match status" value="1"/>
</dbReference>
<dbReference type="Pfam" id="PF00043">
    <property type="entry name" value="GST_C"/>
    <property type="match status" value="1"/>
</dbReference>
<protein>
    <submittedName>
        <fullName evidence="4">Glutathione transferase GstA</fullName>
    </submittedName>
</protein>
<name>A0A437QKB7_9PROT</name>
<dbReference type="Proteomes" id="UP000287447">
    <property type="component" value="Unassembled WGS sequence"/>
</dbReference>
<dbReference type="RefSeq" id="WP_127767275.1">
    <property type="nucleotide sequence ID" value="NZ_SADE01000003.1"/>
</dbReference>
<evidence type="ECO:0000259" key="2">
    <source>
        <dbReference type="PROSITE" id="PS50404"/>
    </source>
</evidence>
<dbReference type="SFLD" id="SFLDG00358">
    <property type="entry name" value="Main_(cytGST)"/>
    <property type="match status" value="1"/>
</dbReference>
<dbReference type="NCBIfam" id="NF007831">
    <property type="entry name" value="PRK10542.1"/>
    <property type="match status" value="1"/>
</dbReference>
<dbReference type="InterPro" id="IPR040079">
    <property type="entry name" value="Glutathione_S-Trfase"/>
</dbReference>